<dbReference type="InterPro" id="IPR036388">
    <property type="entry name" value="WH-like_DNA-bd_sf"/>
</dbReference>
<keyword evidence="3" id="KW-1185">Reference proteome</keyword>
<dbReference type="Pfam" id="PF03551">
    <property type="entry name" value="PadR"/>
    <property type="match status" value="1"/>
</dbReference>
<dbReference type="PANTHER" id="PTHR33169:SF14">
    <property type="entry name" value="TRANSCRIPTIONAL REGULATOR RV3488"/>
    <property type="match status" value="1"/>
</dbReference>
<evidence type="ECO:0000313" key="2">
    <source>
        <dbReference type="EMBL" id="GIH05540.1"/>
    </source>
</evidence>
<dbReference type="RefSeq" id="WP_203909392.1">
    <property type="nucleotide sequence ID" value="NZ_BONY01000020.1"/>
</dbReference>
<name>A0A8J3Q9J2_9ACTN</name>
<gene>
    <name evidence="2" type="ORF">Rhe02_36070</name>
</gene>
<protein>
    <submittedName>
        <fullName evidence="2">PadR family transcriptional regulator</fullName>
    </submittedName>
</protein>
<dbReference type="Proteomes" id="UP000612899">
    <property type="component" value="Unassembled WGS sequence"/>
</dbReference>
<comment type="caution">
    <text evidence="2">The sequence shown here is derived from an EMBL/GenBank/DDBJ whole genome shotgun (WGS) entry which is preliminary data.</text>
</comment>
<accession>A0A8J3Q9J2</accession>
<dbReference type="Gene3D" id="1.10.10.10">
    <property type="entry name" value="Winged helix-like DNA-binding domain superfamily/Winged helix DNA-binding domain"/>
    <property type="match status" value="1"/>
</dbReference>
<reference evidence="2" key="1">
    <citation type="submission" date="2021-01" db="EMBL/GenBank/DDBJ databases">
        <title>Whole genome shotgun sequence of Rhizocola hellebori NBRC 109834.</title>
        <authorList>
            <person name="Komaki H."/>
            <person name="Tamura T."/>
        </authorList>
    </citation>
    <scope>NUCLEOTIDE SEQUENCE</scope>
    <source>
        <strain evidence="2">NBRC 109834</strain>
    </source>
</reference>
<proteinExistence type="predicted"/>
<organism evidence="2 3">
    <name type="scientific">Rhizocola hellebori</name>
    <dbReference type="NCBI Taxonomy" id="1392758"/>
    <lineage>
        <taxon>Bacteria</taxon>
        <taxon>Bacillati</taxon>
        <taxon>Actinomycetota</taxon>
        <taxon>Actinomycetes</taxon>
        <taxon>Micromonosporales</taxon>
        <taxon>Micromonosporaceae</taxon>
        <taxon>Rhizocola</taxon>
    </lineage>
</organism>
<dbReference type="InterPro" id="IPR005149">
    <property type="entry name" value="Tscrpt_reg_PadR_N"/>
</dbReference>
<feature type="domain" description="Transcription regulator PadR N-terminal" evidence="1">
    <location>
        <begin position="32"/>
        <end position="81"/>
    </location>
</feature>
<dbReference type="PANTHER" id="PTHR33169">
    <property type="entry name" value="PADR-FAMILY TRANSCRIPTIONAL REGULATOR"/>
    <property type="match status" value="1"/>
</dbReference>
<sequence length="105" mass="11477">MRLTIPMAKVLSVFLSDVEAARYGVDLMEHSGLGSGTIYPILQKLQAAGWVSSSWEEGDPAALGRPVRRYYLLTPDGAEQARHKLAELHRSTMTAPSTARVVRPA</sequence>
<dbReference type="EMBL" id="BONY01000020">
    <property type="protein sequence ID" value="GIH05540.1"/>
    <property type="molecule type" value="Genomic_DNA"/>
</dbReference>
<evidence type="ECO:0000259" key="1">
    <source>
        <dbReference type="Pfam" id="PF03551"/>
    </source>
</evidence>
<dbReference type="InterPro" id="IPR052509">
    <property type="entry name" value="Metal_resp_DNA-bind_regulator"/>
</dbReference>
<evidence type="ECO:0000313" key="3">
    <source>
        <dbReference type="Proteomes" id="UP000612899"/>
    </source>
</evidence>
<dbReference type="SUPFAM" id="SSF46785">
    <property type="entry name" value="Winged helix' DNA-binding domain"/>
    <property type="match status" value="1"/>
</dbReference>
<dbReference type="AlphaFoldDB" id="A0A8J3Q9J2"/>
<dbReference type="InterPro" id="IPR036390">
    <property type="entry name" value="WH_DNA-bd_sf"/>
</dbReference>